<evidence type="ECO:0000256" key="6">
    <source>
        <dbReference type="ARBA" id="ARBA00023136"/>
    </source>
</evidence>
<comment type="caution">
    <text evidence="9">The sequence shown here is derived from an EMBL/GenBank/DDBJ whole genome shotgun (WGS) entry which is preliminary data.</text>
</comment>
<reference evidence="10" key="1">
    <citation type="journal article" date="2019" name="Int. J. Syst. Evol. Microbiol.">
        <title>The Global Catalogue of Microorganisms (GCM) 10K type strain sequencing project: providing services to taxonomists for standard genome sequencing and annotation.</title>
        <authorList>
            <consortium name="The Broad Institute Genomics Platform"/>
            <consortium name="The Broad Institute Genome Sequencing Center for Infectious Disease"/>
            <person name="Wu L."/>
            <person name="Ma J."/>
        </authorList>
    </citation>
    <scope>NUCLEOTIDE SEQUENCE [LARGE SCALE GENOMIC DNA]</scope>
    <source>
        <strain evidence="10">CGMCC 1.7656</strain>
    </source>
</reference>
<keyword evidence="6" id="KW-0472">Membrane</keyword>
<keyword evidence="3" id="KW-0813">Transport</keyword>
<dbReference type="Gene3D" id="1.20.1600.10">
    <property type="entry name" value="Outer membrane efflux proteins (OEP)"/>
    <property type="match status" value="1"/>
</dbReference>
<name>A0ABQ2NQG3_9FLAO</name>
<keyword evidence="7" id="KW-0998">Cell outer membrane</keyword>
<dbReference type="InterPro" id="IPR051906">
    <property type="entry name" value="TolC-like"/>
</dbReference>
<evidence type="ECO:0000256" key="3">
    <source>
        <dbReference type="ARBA" id="ARBA00022448"/>
    </source>
</evidence>
<dbReference type="PANTHER" id="PTHR30026">
    <property type="entry name" value="OUTER MEMBRANE PROTEIN TOLC"/>
    <property type="match status" value="1"/>
</dbReference>
<protein>
    <submittedName>
        <fullName evidence="9">Transporter</fullName>
    </submittedName>
</protein>
<gene>
    <name evidence="9" type="ORF">GCM10010992_16990</name>
</gene>
<dbReference type="PANTHER" id="PTHR30026:SF20">
    <property type="entry name" value="OUTER MEMBRANE PROTEIN TOLC"/>
    <property type="match status" value="1"/>
</dbReference>
<keyword evidence="10" id="KW-1185">Reference proteome</keyword>
<keyword evidence="8" id="KW-0175">Coiled coil</keyword>
<evidence type="ECO:0000256" key="4">
    <source>
        <dbReference type="ARBA" id="ARBA00022452"/>
    </source>
</evidence>
<evidence type="ECO:0000313" key="9">
    <source>
        <dbReference type="EMBL" id="GGP04458.1"/>
    </source>
</evidence>
<evidence type="ECO:0000256" key="7">
    <source>
        <dbReference type="ARBA" id="ARBA00023237"/>
    </source>
</evidence>
<sequence length="425" mass="49146">MAIDNKHPIMKNIKYIFLFFIGILNAQETLTLEQCYQLARENYPLIKKQELIKKSEQYTTENALKGWLPQIQIIGQATYQNDVTQFPVKLPNVSVDPLSKDQYRVFADVSQTIYDGGNIKNQKEMAKIQSQVQTVQTEVELDKLKERINQIYFGILQTDKQLAQLQLTKSDIKEGIKKAEAQLKNGVIFRSNLDVLKAELVKLEQREIELKSVKQSFSQMLSYFIKRNLDENTPLQTPEKVLVTETNNRSELKLFDAQKSLIETQKKLINTKNTPKLGAFFQGGYGKPGFNMLKNEFDTFYIAGIRLNIPITGFYTKKNDLQLLDNQSQDVEIQRENFLFNQNFTEIQQKNDLDKIQNLIEKDNELITLRKSIKKASLAQLENGVITTNDYLREVNAEEQAVLTKVSHEIQYLLTQYNLKANLNN</sequence>
<evidence type="ECO:0000256" key="5">
    <source>
        <dbReference type="ARBA" id="ARBA00022692"/>
    </source>
</evidence>
<organism evidence="9 10">
    <name type="scientific">Cloacibacterium rupense</name>
    <dbReference type="NCBI Taxonomy" id="517423"/>
    <lineage>
        <taxon>Bacteria</taxon>
        <taxon>Pseudomonadati</taxon>
        <taxon>Bacteroidota</taxon>
        <taxon>Flavobacteriia</taxon>
        <taxon>Flavobacteriales</taxon>
        <taxon>Weeksellaceae</taxon>
    </lineage>
</organism>
<evidence type="ECO:0000256" key="1">
    <source>
        <dbReference type="ARBA" id="ARBA00004442"/>
    </source>
</evidence>
<dbReference type="Proteomes" id="UP000620064">
    <property type="component" value="Unassembled WGS sequence"/>
</dbReference>
<comment type="similarity">
    <text evidence="2">Belongs to the outer membrane factor (OMF) (TC 1.B.17) family.</text>
</comment>
<dbReference type="SUPFAM" id="SSF56954">
    <property type="entry name" value="Outer membrane efflux proteins (OEP)"/>
    <property type="match status" value="1"/>
</dbReference>
<proteinExistence type="inferred from homology"/>
<dbReference type="InterPro" id="IPR003423">
    <property type="entry name" value="OMP_efflux"/>
</dbReference>
<comment type="subcellular location">
    <subcellularLocation>
        <location evidence="1">Cell outer membrane</location>
    </subcellularLocation>
</comment>
<dbReference type="EMBL" id="BMLV01000003">
    <property type="protein sequence ID" value="GGP04458.1"/>
    <property type="molecule type" value="Genomic_DNA"/>
</dbReference>
<dbReference type="Pfam" id="PF02321">
    <property type="entry name" value="OEP"/>
    <property type="match status" value="1"/>
</dbReference>
<evidence type="ECO:0000313" key="10">
    <source>
        <dbReference type="Proteomes" id="UP000620064"/>
    </source>
</evidence>
<evidence type="ECO:0000256" key="8">
    <source>
        <dbReference type="SAM" id="Coils"/>
    </source>
</evidence>
<keyword evidence="4" id="KW-1134">Transmembrane beta strand</keyword>
<evidence type="ECO:0000256" key="2">
    <source>
        <dbReference type="ARBA" id="ARBA00007613"/>
    </source>
</evidence>
<accession>A0ABQ2NQG3</accession>
<keyword evidence="5" id="KW-0812">Transmembrane</keyword>
<feature type="coiled-coil region" evidence="8">
    <location>
        <begin position="162"/>
        <end position="213"/>
    </location>
</feature>